<dbReference type="EMBL" id="JAHWDQ010000002">
    <property type="protein sequence ID" value="MBW2941377.1"/>
    <property type="molecule type" value="Genomic_DNA"/>
</dbReference>
<proteinExistence type="predicted"/>
<protein>
    <submittedName>
        <fullName evidence="1">Uncharacterized protein</fullName>
    </submittedName>
</protein>
<dbReference type="RefSeq" id="WP_219043612.1">
    <property type="nucleotide sequence ID" value="NZ_JAHWDQ010000002.1"/>
</dbReference>
<dbReference type="Proteomes" id="UP001166291">
    <property type="component" value="Unassembled WGS sequence"/>
</dbReference>
<keyword evidence="2" id="KW-1185">Reference proteome</keyword>
<accession>A0ABS6VST9</accession>
<evidence type="ECO:0000313" key="2">
    <source>
        <dbReference type="Proteomes" id="UP001166291"/>
    </source>
</evidence>
<organism evidence="1 2">
    <name type="scientific">Zhongshania aquimaris</name>
    <dbReference type="NCBI Taxonomy" id="2857107"/>
    <lineage>
        <taxon>Bacteria</taxon>
        <taxon>Pseudomonadati</taxon>
        <taxon>Pseudomonadota</taxon>
        <taxon>Gammaproteobacteria</taxon>
        <taxon>Cellvibrionales</taxon>
        <taxon>Spongiibacteraceae</taxon>
        <taxon>Zhongshania</taxon>
    </lineage>
</organism>
<reference evidence="1" key="1">
    <citation type="submission" date="2021-07" db="EMBL/GenBank/DDBJ databases">
        <title>Zhongshania sp. CAU 1632 isolated from seawater.</title>
        <authorList>
            <person name="Kim W."/>
        </authorList>
    </citation>
    <scope>NUCLEOTIDE SEQUENCE</scope>
    <source>
        <strain evidence="1">CAU 1632</strain>
    </source>
</reference>
<name>A0ABS6VST9_9GAMM</name>
<comment type="caution">
    <text evidence="1">The sequence shown here is derived from an EMBL/GenBank/DDBJ whole genome shotgun (WGS) entry which is preliminary data.</text>
</comment>
<evidence type="ECO:0000313" key="1">
    <source>
        <dbReference type="EMBL" id="MBW2941377.1"/>
    </source>
</evidence>
<gene>
    <name evidence="1" type="ORF">KXJ70_11330</name>
</gene>
<sequence>MTKSNIDKNIDRIATVLLAQSDCQSNDLVALIGKGNESSNHQALVSWLVARFEHIDTVELTAQEAATKLTGYLQEQYSLRDQKCTGGMLDVHSVLPEHSLTVNECRSLSRAIYNQLSTTVNKSILDMAICLGESAHADPIECIYEWVQQRRLTYTFYPAELALPLSHAFASTLEERCSFHDI</sequence>